<protein>
    <submittedName>
        <fullName evidence="1">Uncharacterized protein</fullName>
    </submittedName>
</protein>
<evidence type="ECO:0000313" key="1">
    <source>
        <dbReference type="EMBL" id="MDN7243980.1"/>
    </source>
</evidence>
<evidence type="ECO:0000313" key="2">
    <source>
        <dbReference type="Proteomes" id="UP001172142"/>
    </source>
</evidence>
<gene>
    <name evidence="1" type="ORF">QWY13_00650</name>
</gene>
<keyword evidence="2" id="KW-1185">Reference proteome</keyword>
<accession>A0ABT8N8V9</accession>
<organism evidence="1 2">
    <name type="scientific">Planococcus shenhongbingii</name>
    <dbReference type="NCBI Taxonomy" id="3058398"/>
    <lineage>
        <taxon>Bacteria</taxon>
        <taxon>Bacillati</taxon>
        <taxon>Bacillota</taxon>
        <taxon>Bacilli</taxon>
        <taxon>Bacillales</taxon>
        <taxon>Caryophanaceae</taxon>
        <taxon>Planococcus</taxon>
    </lineage>
</organism>
<proteinExistence type="predicted"/>
<dbReference type="Proteomes" id="UP001172142">
    <property type="component" value="Unassembled WGS sequence"/>
</dbReference>
<reference evidence="1 2" key="1">
    <citation type="submission" date="2023-07" db="EMBL/GenBank/DDBJ databases">
        <title>Novel species in genus Planococcus.</title>
        <authorList>
            <person name="Ning S."/>
        </authorList>
    </citation>
    <scope>NUCLEOTIDE SEQUENCE [LARGE SCALE GENOMIC DNA]</scope>
    <source>
        <strain evidence="1 2">N017</strain>
    </source>
</reference>
<name>A0ABT8N8V9_9BACL</name>
<sequence length="103" mass="11714">MEIAVHIVPPGGGEMQFTIPISEESFYRPIPGDFLNFREDDGLSAFYVLEIHHFYEKLDARYMAENIVIEAEPVILPAGIGSEAHKKLCESMNVSRRYPDNRS</sequence>
<dbReference type="RefSeq" id="WP_301854548.1">
    <property type="nucleotide sequence ID" value="NZ_JAUJWU010000001.1"/>
</dbReference>
<comment type="caution">
    <text evidence="1">The sequence shown here is derived from an EMBL/GenBank/DDBJ whole genome shotgun (WGS) entry which is preliminary data.</text>
</comment>
<dbReference type="EMBL" id="JAUJWU010000001">
    <property type="protein sequence ID" value="MDN7243980.1"/>
    <property type="molecule type" value="Genomic_DNA"/>
</dbReference>